<accession>A0A0N4VN65</accession>
<keyword evidence="1" id="KW-0812">Transmembrane</keyword>
<reference evidence="4" key="1">
    <citation type="submission" date="2017-02" db="UniProtKB">
        <authorList>
            <consortium name="WormBaseParasite"/>
        </authorList>
    </citation>
    <scope>IDENTIFICATION</scope>
</reference>
<dbReference type="GO" id="GO:0016020">
    <property type="term" value="C:membrane"/>
    <property type="evidence" value="ECO:0007669"/>
    <property type="project" value="InterPro"/>
</dbReference>
<dbReference type="Proteomes" id="UP000274131">
    <property type="component" value="Unassembled WGS sequence"/>
</dbReference>
<name>A0A0N4VN65_ENTVE</name>
<dbReference type="OrthoDB" id="70250at2759"/>
<evidence type="ECO:0000256" key="1">
    <source>
        <dbReference type="SAM" id="Phobius"/>
    </source>
</evidence>
<evidence type="ECO:0000313" key="3">
    <source>
        <dbReference type="Proteomes" id="UP000274131"/>
    </source>
</evidence>
<gene>
    <name evidence="2" type="ORF">EVEC_LOCUS11611</name>
</gene>
<protein>
    <submittedName>
        <fullName evidence="4">Gpi1-domain-containing protein</fullName>
    </submittedName>
</protein>
<dbReference type="STRING" id="51028.A0A0N4VN65"/>
<evidence type="ECO:0000313" key="2">
    <source>
        <dbReference type="EMBL" id="VDD96860.1"/>
    </source>
</evidence>
<keyword evidence="1" id="KW-0472">Membrane</keyword>
<feature type="transmembrane region" description="Helical" evidence="1">
    <location>
        <begin position="122"/>
        <end position="155"/>
    </location>
</feature>
<keyword evidence="1" id="KW-1133">Transmembrane helix</keyword>
<dbReference type="GO" id="GO:0006506">
    <property type="term" value="P:GPI anchor biosynthetic process"/>
    <property type="evidence" value="ECO:0007669"/>
    <property type="project" value="InterPro"/>
</dbReference>
<evidence type="ECO:0000313" key="4">
    <source>
        <dbReference type="WBParaSite" id="EVEC_0001241101-mRNA-1"/>
    </source>
</evidence>
<dbReference type="Pfam" id="PF05024">
    <property type="entry name" value="Gpi1"/>
    <property type="match status" value="1"/>
</dbReference>
<dbReference type="AlphaFoldDB" id="A0A0N4VN65"/>
<dbReference type="PANTHER" id="PTHR21329:SF3">
    <property type="entry name" value="PHOSPHATIDYLINOSITOL N-ACETYLGLUCOSAMINYLTRANSFERASE SUBUNIT Q"/>
    <property type="match status" value="1"/>
</dbReference>
<dbReference type="EMBL" id="UXUI01012382">
    <property type="protein sequence ID" value="VDD96860.1"/>
    <property type="molecule type" value="Genomic_DNA"/>
</dbReference>
<dbReference type="WBParaSite" id="EVEC_0001241101-mRNA-1">
    <property type="protein sequence ID" value="EVEC_0001241101-mRNA-1"/>
    <property type="gene ID" value="EVEC_0001241101"/>
</dbReference>
<keyword evidence="3" id="KW-1185">Reference proteome</keyword>
<dbReference type="GO" id="GO:0005783">
    <property type="term" value="C:endoplasmic reticulum"/>
    <property type="evidence" value="ECO:0007669"/>
    <property type="project" value="TreeGrafter"/>
</dbReference>
<sequence>MDLEAPLRLSSSGRCCKNSEFDEKFQNLCASTKIQLHLLDTILGLYLWYVLSEVDFFSDYFWDALNFTIARLEMLIQWLTQFPGGLKLNAPLNVTLANFFSYHIDVWQNYLSAASVWLGFRFLPIACISGFSVFFATLSDLLSILTFHIFCFYVLASK</sequence>
<proteinExistence type="predicted"/>
<dbReference type="InterPro" id="IPR007720">
    <property type="entry name" value="PigQ/GPI1"/>
</dbReference>
<dbReference type="PANTHER" id="PTHR21329">
    <property type="entry name" value="PHOSPHATIDYLINOSITOL N-ACETYLGLUCOSAMINYLTRANSFERASE SUBUNIT Q-RELATED"/>
    <property type="match status" value="1"/>
</dbReference>
<organism evidence="4">
    <name type="scientific">Enterobius vermicularis</name>
    <name type="common">Human pinworm</name>
    <dbReference type="NCBI Taxonomy" id="51028"/>
    <lineage>
        <taxon>Eukaryota</taxon>
        <taxon>Metazoa</taxon>
        <taxon>Ecdysozoa</taxon>
        <taxon>Nematoda</taxon>
        <taxon>Chromadorea</taxon>
        <taxon>Rhabditida</taxon>
        <taxon>Spirurina</taxon>
        <taxon>Oxyuridomorpha</taxon>
        <taxon>Oxyuroidea</taxon>
        <taxon>Oxyuridae</taxon>
        <taxon>Enterobius</taxon>
    </lineage>
</organism>
<reference evidence="2 3" key="2">
    <citation type="submission" date="2018-10" db="EMBL/GenBank/DDBJ databases">
        <authorList>
            <consortium name="Pathogen Informatics"/>
        </authorList>
    </citation>
    <scope>NUCLEOTIDE SEQUENCE [LARGE SCALE GENOMIC DNA]</scope>
</reference>